<sequence>MTRENTVPSNCRNCRYYKPEGRRGGICQMFHAPVQSHWKSCTLATLPFIYLWDRVDTEFQGVQDGKDPRVRLRDNIG</sequence>
<evidence type="ECO:0000313" key="2">
    <source>
        <dbReference type="Proteomes" id="UP000184315"/>
    </source>
</evidence>
<dbReference type="STRING" id="671072.PL9214291000"/>
<dbReference type="EMBL" id="CZDF01000132">
    <property type="protein sequence ID" value="CUR31409.1"/>
    <property type="molecule type" value="Genomic_DNA"/>
</dbReference>
<protein>
    <submittedName>
        <fullName evidence="1">Uncharacterized protein</fullName>
    </submittedName>
</protein>
<name>A0A1J1LIL1_9CYAN</name>
<evidence type="ECO:0000313" key="1">
    <source>
        <dbReference type="EMBL" id="CUR31409.1"/>
    </source>
</evidence>
<reference evidence="2" key="1">
    <citation type="submission" date="2015-10" db="EMBL/GenBank/DDBJ databases">
        <authorList>
            <person name="Regsiter A."/>
            <person name="william w."/>
        </authorList>
    </citation>
    <scope>NUCLEOTIDE SEQUENCE [LARGE SCALE GENOMIC DNA]</scope>
</reference>
<dbReference type="AlphaFoldDB" id="A0A1J1LIL1"/>
<organism evidence="1 2">
    <name type="scientific">Planktothrix tepida PCC 9214</name>
    <dbReference type="NCBI Taxonomy" id="671072"/>
    <lineage>
        <taxon>Bacteria</taxon>
        <taxon>Bacillati</taxon>
        <taxon>Cyanobacteriota</taxon>
        <taxon>Cyanophyceae</taxon>
        <taxon>Oscillatoriophycideae</taxon>
        <taxon>Oscillatoriales</taxon>
        <taxon>Microcoleaceae</taxon>
        <taxon>Planktothrix</taxon>
    </lineage>
</organism>
<keyword evidence="2" id="KW-1185">Reference proteome</keyword>
<dbReference type="Proteomes" id="UP000184315">
    <property type="component" value="Unassembled WGS sequence"/>
</dbReference>
<gene>
    <name evidence="1" type="ORF">PL9214291000</name>
</gene>
<proteinExistence type="predicted"/>
<dbReference type="OrthoDB" id="515968at2"/>
<dbReference type="RefSeq" id="WP_072718267.1">
    <property type="nucleotide sequence ID" value="NZ_LN889782.1"/>
</dbReference>
<accession>A0A1J1LIL1</accession>